<dbReference type="EMBL" id="KK207822">
    <property type="protein sequence ID" value="EZF53369.1"/>
    <property type="molecule type" value="Genomic_DNA"/>
</dbReference>
<dbReference type="Gene3D" id="3.90.180.10">
    <property type="entry name" value="Medium-chain alcohol dehydrogenases, catalytic domain"/>
    <property type="match status" value="1"/>
</dbReference>
<dbReference type="OrthoDB" id="5334845at2759"/>
<protein>
    <recommendedName>
        <fullName evidence="1">Enoyl reductase (ER) domain-containing protein</fullName>
    </recommendedName>
</protein>
<evidence type="ECO:0000259" key="1">
    <source>
        <dbReference type="SMART" id="SM00829"/>
    </source>
</evidence>
<dbReference type="SUPFAM" id="SSF51735">
    <property type="entry name" value="NAD(P)-binding Rossmann-fold domains"/>
    <property type="match status" value="1"/>
</dbReference>
<dbReference type="InterPro" id="IPR051397">
    <property type="entry name" value="Zn-ADH-like_protein"/>
</dbReference>
<reference evidence="2" key="1">
    <citation type="submission" date="2014-02" db="EMBL/GenBank/DDBJ databases">
        <title>The Genome Sequence of Trichophyton rubrum (morphotype fischeri) CBS 288.86.</title>
        <authorList>
            <consortium name="The Broad Institute Genomics Platform"/>
            <person name="Cuomo C.A."/>
            <person name="White T.C."/>
            <person name="Graser Y."/>
            <person name="Martinez-Rossi N."/>
            <person name="Heitman J."/>
            <person name="Young S.K."/>
            <person name="Zeng Q."/>
            <person name="Gargeya S."/>
            <person name="Abouelleil A."/>
            <person name="Alvarado L."/>
            <person name="Chapman S.B."/>
            <person name="Gainer-Dewar J."/>
            <person name="Goldberg J."/>
            <person name="Griggs A."/>
            <person name="Gujja S."/>
            <person name="Hansen M."/>
            <person name="Howarth C."/>
            <person name="Imamovic A."/>
            <person name="Larimer J."/>
            <person name="Martinez D."/>
            <person name="Murphy C."/>
            <person name="Pearson M.D."/>
            <person name="Persinoti G."/>
            <person name="Poon T."/>
            <person name="Priest M."/>
            <person name="Roberts A.D."/>
            <person name="Saif S."/>
            <person name="Shea T.D."/>
            <person name="Sykes S.N."/>
            <person name="Wortman J."/>
            <person name="Nusbaum C."/>
            <person name="Birren B."/>
        </authorList>
    </citation>
    <scope>NUCLEOTIDE SEQUENCE [LARGE SCALE GENOMIC DNA]</scope>
    <source>
        <strain evidence="2">CBS 288.86</strain>
    </source>
</reference>
<dbReference type="Gene3D" id="3.10.129.110">
    <property type="entry name" value="Polyketide synthase dehydratase"/>
    <property type="match status" value="1"/>
</dbReference>
<dbReference type="InterPro" id="IPR036291">
    <property type="entry name" value="NAD(P)-bd_dom_sf"/>
</dbReference>
<dbReference type="GO" id="GO:0016491">
    <property type="term" value="F:oxidoreductase activity"/>
    <property type="evidence" value="ECO:0007669"/>
    <property type="project" value="InterPro"/>
</dbReference>
<dbReference type="InterPro" id="IPR011032">
    <property type="entry name" value="GroES-like_sf"/>
</dbReference>
<name>A0A022W4X9_TRIRU</name>
<evidence type="ECO:0000313" key="2">
    <source>
        <dbReference type="EMBL" id="EZF53369.1"/>
    </source>
</evidence>
<dbReference type="HOGENOM" id="CLU_394932_0_0_1"/>
<proteinExistence type="predicted"/>
<sequence>MRFEHALVMASTEDFPLQAQLEVTSAAHDSIISSCAADAKSGDPWQIISRGRKIWRLGNKIFALAALSEAFHQEVARFRIHPALQDASLHTLYVNQQYRGNPTEIYPPYAIEEVQMFDARGAVSTAVHIQVTRHDDTLIRGHVTVWSSDGDLIAIARGFFGKQIPSHSIGNVPQYDISFTPELEGSSFEVVCGNVVLFEPQPGVMDCTSAIQSAFPGAHIQKFESFPQEKPKITERLDYPLDGRGLIVVPSIILASRANLELTIHAIMEIANRLHSCKGATTVIVISKGDCMTPVDSNCDPFSSALQVAIRVAANELPWVRPIPADLPFGESDNQLKLLESEFRRGRLRCDENVVALSPEGVFVKRLILLNPQDEGCEDYKPVLLMPARGGRYFAEPDPGGSLDGIKFRQCAPRSDVLRAEAISIDIHYAGLTLRMEVSGIVSAVGEKVQGLEVGCEVVARVANGIAGNIIANQSLAQFKPKSHDLAQAAADAGAMSTAYYTLLYLAKVIAGESVLVHAAVGGVGMAAIQIAHALGAHVYATAGRSERREAVANMQGVRGGFDSRSVSFRDSQKGHKWPWS</sequence>
<dbReference type="InterPro" id="IPR049551">
    <property type="entry name" value="PKS_DH_C"/>
</dbReference>
<dbReference type="InterPro" id="IPR042104">
    <property type="entry name" value="PKS_dehydratase_sf"/>
</dbReference>
<gene>
    <name evidence="2" type="ORF">H103_03659</name>
</gene>
<dbReference type="SUPFAM" id="SSF50129">
    <property type="entry name" value="GroES-like"/>
    <property type="match status" value="1"/>
</dbReference>
<feature type="domain" description="Enoyl reductase (ER)" evidence="1">
    <location>
        <begin position="401"/>
        <end position="580"/>
    </location>
</feature>
<dbReference type="PANTHER" id="PTHR43677">
    <property type="entry name" value="SHORT-CHAIN DEHYDROGENASE/REDUCTASE"/>
    <property type="match status" value="1"/>
</dbReference>
<dbReference type="PANTHER" id="PTHR43677:SF4">
    <property type="entry name" value="QUINONE OXIDOREDUCTASE-LIKE PROTEIN 2"/>
    <property type="match status" value="1"/>
</dbReference>
<dbReference type="Proteomes" id="UP000023758">
    <property type="component" value="Unassembled WGS sequence"/>
</dbReference>
<dbReference type="SMART" id="SM00829">
    <property type="entry name" value="PKS_ER"/>
    <property type="match status" value="1"/>
</dbReference>
<accession>A0A022W4X9</accession>
<dbReference type="Pfam" id="PF14765">
    <property type="entry name" value="PS-DH"/>
    <property type="match status" value="1"/>
</dbReference>
<dbReference type="InterPro" id="IPR020843">
    <property type="entry name" value="ER"/>
</dbReference>
<organism evidence="2">
    <name type="scientific">Trichophyton rubrum CBS 288.86</name>
    <dbReference type="NCBI Taxonomy" id="1215330"/>
    <lineage>
        <taxon>Eukaryota</taxon>
        <taxon>Fungi</taxon>
        <taxon>Dikarya</taxon>
        <taxon>Ascomycota</taxon>
        <taxon>Pezizomycotina</taxon>
        <taxon>Eurotiomycetes</taxon>
        <taxon>Eurotiomycetidae</taxon>
        <taxon>Onygenales</taxon>
        <taxon>Arthrodermataceae</taxon>
        <taxon>Trichophyton</taxon>
    </lineage>
</organism>
<dbReference type="AlphaFoldDB" id="A0A022W4X9"/>